<accession>A0A2G5DAW6</accession>
<dbReference type="EMBL" id="KZ305041">
    <property type="protein sequence ID" value="PIA40644.1"/>
    <property type="molecule type" value="Genomic_DNA"/>
</dbReference>
<evidence type="ECO:0000313" key="4">
    <source>
        <dbReference type="Proteomes" id="UP000230069"/>
    </source>
</evidence>
<feature type="region of interest" description="Disordered" evidence="2">
    <location>
        <begin position="43"/>
        <end position="87"/>
    </location>
</feature>
<protein>
    <submittedName>
        <fullName evidence="3">Uncharacterized protein</fullName>
    </submittedName>
</protein>
<evidence type="ECO:0000256" key="1">
    <source>
        <dbReference type="SAM" id="Coils"/>
    </source>
</evidence>
<dbReference type="OrthoDB" id="691984at2759"/>
<dbReference type="FunCoup" id="A0A2G5DAW6">
    <property type="interactions" value="790"/>
</dbReference>
<proteinExistence type="predicted"/>
<name>A0A2G5DAW6_AQUCA</name>
<dbReference type="AlphaFoldDB" id="A0A2G5DAW6"/>
<keyword evidence="1" id="KW-0175">Coiled coil</keyword>
<feature type="region of interest" description="Disordered" evidence="2">
    <location>
        <begin position="116"/>
        <end position="184"/>
    </location>
</feature>
<dbReference type="PANTHER" id="PTHR31071:SF7">
    <property type="entry name" value="OS04G0382800 PROTEIN"/>
    <property type="match status" value="1"/>
</dbReference>
<gene>
    <name evidence="3" type="ORF">AQUCO_02400010v1</name>
</gene>
<dbReference type="InParanoid" id="A0A2G5DAW6"/>
<evidence type="ECO:0000313" key="3">
    <source>
        <dbReference type="EMBL" id="PIA40644.1"/>
    </source>
</evidence>
<feature type="compositionally biased region" description="Polar residues" evidence="2">
    <location>
        <begin position="131"/>
        <end position="148"/>
    </location>
</feature>
<keyword evidence="4" id="KW-1185">Reference proteome</keyword>
<reference evidence="3 4" key="1">
    <citation type="submission" date="2017-09" db="EMBL/GenBank/DDBJ databases">
        <title>WGS assembly of Aquilegia coerulea Goldsmith.</title>
        <authorList>
            <person name="Hodges S."/>
            <person name="Kramer E."/>
            <person name="Nordborg M."/>
            <person name="Tomkins J."/>
            <person name="Borevitz J."/>
            <person name="Derieg N."/>
            <person name="Yan J."/>
            <person name="Mihaltcheva S."/>
            <person name="Hayes R.D."/>
            <person name="Rokhsar D."/>
        </authorList>
    </citation>
    <scope>NUCLEOTIDE SEQUENCE [LARGE SCALE GENOMIC DNA]</scope>
    <source>
        <strain evidence="4">cv. Goldsmith</strain>
    </source>
</reference>
<feature type="compositionally biased region" description="Basic and acidic residues" evidence="2">
    <location>
        <begin position="521"/>
        <end position="547"/>
    </location>
</feature>
<dbReference type="PANTHER" id="PTHR31071">
    <property type="entry name" value="GB|AAF24581.1"/>
    <property type="match status" value="1"/>
</dbReference>
<dbReference type="Proteomes" id="UP000230069">
    <property type="component" value="Unassembled WGS sequence"/>
</dbReference>
<sequence>MPRNDLIEEKCKIRKRGCSSSSASSSSMLQNYRFKRVVLINKRGGSSTPVPRWRMSSRSPASILKMPESPNQKSGNGGGGIGKGKQVPVSARKLAASLWEMNQMNSPGIKENYEEKRVKKETRNRERVARSVQSGYLPQHLSDPSHSPVSERLERSGIGSHYGRTSNVSQKIRHGGHKMGGFDSVSNTSYMEIETRSRRPTPTASTIGAKTHLKDLKNTLTTSNELLKIVSRMWGIEEHYSSGKSLVSALRTELERASEHVDQIIHEQHSDHKEINYLVKNFTEEKAAWKKKMHEKVESAIKSISSDLEMEKKLRKRTESLNKTLGRELAETKGTLANVVKELQSEKRARDVMEQVCEELASSVGEDRALVEKLKKESEKVREEVEKEREMLQLADVLREERVQMKLLEAKYQFEEKNAAVEKLRSELEAFLRTKESKQNNGGSHSDDGRVEVGSHLMNSVASYQNHEIGRGKGEIEDREGCKDIEPEDASTESDLHSIELNVDNNNRNYMWNYTTGTAQEDQKRRSVDKETKGRKSTSEKIARGRASLERCTSDGIEWDFSAENHSNWGYGYDQGAYSKNEKKVHGEDVEIESQRHKSIKDLRDYIMSNSRLASAHGFASPKKQWVES</sequence>
<dbReference type="InterPro" id="IPR043424">
    <property type="entry name" value="BLT-like"/>
</dbReference>
<feature type="compositionally biased region" description="Basic and acidic residues" evidence="2">
    <location>
        <begin position="116"/>
        <end position="129"/>
    </location>
</feature>
<feature type="region of interest" description="Disordered" evidence="2">
    <location>
        <begin position="516"/>
        <end position="547"/>
    </location>
</feature>
<dbReference type="STRING" id="218851.A0A2G5DAW6"/>
<evidence type="ECO:0000256" key="2">
    <source>
        <dbReference type="SAM" id="MobiDB-lite"/>
    </source>
</evidence>
<feature type="coiled-coil region" evidence="1">
    <location>
        <begin position="364"/>
        <end position="441"/>
    </location>
</feature>
<organism evidence="3 4">
    <name type="scientific">Aquilegia coerulea</name>
    <name type="common">Rocky mountain columbine</name>
    <dbReference type="NCBI Taxonomy" id="218851"/>
    <lineage>
        <taxon>Eukaryota</taxon>
        <taxon>Viridiplantae</taxon>
        <taxon>Streptophyta</taxon>
        <taxon>Embryophyta</taxon>
        <taxon>Tracheophyta</taxon>
        <taxon>Spermatophyta</taxon>
        <taxon>Magnoliopsida</taxon>
        <taxon>Ranunculales</taxon>
        <taxon>Ranunculaceae</taxon>
        <taxon>Thalictroideae</taxon>
        <taxon>Aquilegia</taxon>
    </lineage>
</organism>